<sequence length="82" mass="9979">LKHISLDILLQKIWYLPNKDIIFSKDILIHVLIVSAPLLYKLELPNIICFLLEFSTHFIIDVIKTRYRKKNEITRSKYFYKW</sequence>
<feature type="non-terminal residue" evidence="1">
    <location>
        <position position="1"/>
    </location>
</feature>
<evidence type="ECO:0000313" key="1">
    <source>
        <dbReference type="EMBL" id="JAP96161.1"/>
    </source>
</evidence>
<feature type="non-terminal residue" evidence="1">
    <location>
        <position position="82"/>
    </location>
</feature>
<reference evidence="1" key="1">
    <citation type="submission" date="2015-07" db="EMBL/GenBank/DDBJ databases">
        <title>Adaptation to a free-living lifestyle via gene acquisitions in the diplomonad Trepomonas sp. PC1.</title>
        <authorList>
            <person name="Xu F."/>
            <person name="Jerlstrom-Hultqvist J."/>
            <person name="Kolisko M."/>
            <person name="Simpson A.G.B."/>
            <person name="Roger A.J."/>
            <person name="Svard S.G."/>
            <person name="Andersson J.O."/>
        </authorList>
    </citation>
    <scope>NUCLEOTIDE SEQUENCE</scope>
    <source>
        <strain evidence="1">PC1</strain>
    </source>
</reference>
<dbReference type="AlphaFoldDB" id="A0A146KL79"/>
<name>A0A146KL79_9EUKA</name>
<proteinExistence type="predicted"/>
<dbReference type="EMBL" id="GDID01000445">
    <property type="protein sequence ID" value="JAP96161.1"/>
    <property type="molecule type" value="Transcribed_RNA"/>
</dbReference>
<gene>
    <name evidence="1" type="ORF">TPC1_10596</name>
</gene>
<organism evidence="1">
    <name type="scientific">Trepomonas sp. PC1</name>
    <dbReference type="NCBI Taxonomy" id="1076344"/>
    <lineage>
        <taxon>Eukaryota</taxon>
        <taxon>Metamonada</taxon>
        <taxon>Diplomonadida</taxon>
        <taxon>Hexamitidae</taxon>
        <taxon>Hexamitinae</taxon>
        <taxon>Trepomonas</taxon>
    </lineage>
</organism>
<protein>
    <submittedName>
        <fullName evidence="1">Uncharacterized protein</fullName>
    </submittedName>
</protein>
<accession>A0A146KL79</accession>